<sequence length="133" mass="15905">MQTLASFSDHDLERLFLTYKRNLTNYTKIKDKVIGKDAEKLYKRNRKSSIFFFIAVTFIITVSSAFSLMSDHMNSFIALWMIWGIVFVLFTFWSITYYRTNYKILQKNQAFFNKFEAAAQNNNSLEEFKNNWQ</sequence>
<name>A0A915VK24_9BACT</name>
<dbReference type="EMBL" id="AP026867">
    <property type="protein sequence ID" value="BDS09477.1"/>
    <property type="molecule type" value="Genomic_DNA"/>
</dbReference>
<accession>A0A915VK24</accession>
<keyword evidence="1" id="KW-0472">Membrane</keyword>
<keyword evidence="3" id="KW-1185">Reference proteome</keyword>
<proteinExistence type="predicted"/>
<evidence type="ECO:0000313" key="3">
    <source>
        <dbReference type="Proteomes" id="UP001060919"/>
    </source>
</evidence>
<feature type="transmembrane region" description="Helical" evidence="1">
    <location>
        <begin position="50"/>
        <end position="70"/>
    </location>
</feature>
<evidence type="ECO:0008006" key="4">
    <source>
        <dbReference type="Google" id="ProtNLM"/>
    </source>
</evidence>
<dbReference type="RefSeq" id="WP_264790867.1">
    <property type="nucleotide sequence ID" value="NZ_AP026867.1"/>
</dbReference>
<keyword evidence="1" id="KW-0812">Transmembrane</keyword>
<reference evidence="2" key="1">
    <citation type="submission" date="2022-09" db="EMBL/GenBank/DDBJ databases">
        <title>Aureispira anguillicida sp. nov., isolated from Leptocephalus of Japanese eel Anguilla japonica.</title>
        <authorList>
            <person name="Yuasa K."/>
            <person name="Mekata T."/>
            <person name="Ikunari K."/>
        </authorList>
    </citation>
    <scope>NUCLEOTIDE SEQUENCE</scope>
    <source>
        <strain evidence="2">EL160426</strain>
    </source>
</reference>
<gene>
    <name evidence="2" type="ORF">AsAng_0001750</name>
</gene>
<dbReference type="KEGG" id="aup:AsAng_0001750"/>
<protein>
    <recommendedName>
        <fullName evidence="4">2TM domain-containing protein</fullName>
    </recommendedName>
</protein>
<dbReference type="Proteomes" id="UP001060919">
    <property type="component" value="Chromosome"/>
</dbReference>
<keyword evidence="1" id="KW-1133">Transmembrane helix</keyword>
<evidence type="ECO:0000313" key="2">
    <source>
        <dbReference type="EMBL" id="BDS09477.1"/>
    </source>
</evidence>
<dbReference type="AlphaFoldDB" id="A0A915VK24"/>
<organism evidence="2 3">
    <name type="scientific">Aureispira anguillae</name>
    <dbReference type="NCBI Taxonomy" id="2864201"/>
    <lineage>
        <taxon>Bacteria</taxon>
        <taxon>Pseudomonadati</taxon>
        <taxon>Bacteroidota</taxon>
        <taxon>Saprospiria</taxon>
        <taxon>Saprospirales</taxon>
        <taxon>Saprospiraceae</taxon>
        <taxon>Aureispira</taxon>
    </lineage>
</organism>
<evidence type="ECO:0000256" key="1">
    <source>
        <dbReference type="SAM" id="Phobius"/>
    </source>
</evidence>
<feature type="transmembrane region" description="Helical" evidence="1">
    <location>
        <begin position="76"/>
        <end position="98"/>
    </location>
</feature>